<accession>A0AAE7TJV6</accession>
<dbReference type="Pfam" id="PF08240">
    <property type="entry name" value="ADH_N"/>
    <property type="match status" value="1"/>
</dbReference>
<dbReference type="PANTHER" id="PTHR45033:SF3">
    <property type="entry name" value="DEHYDROGENASE, PUTATIVE (AFU_ORTHOLOGUE AFUA_2G13270)-RELATED"/>
    <property type="match status" value="1"/>
</dbReference>
<dbReference type="Gene3D" id="3.90.180.10">
    <property type="entry name" value="Medium-chain alcohol dehydrogenases, catalytic domain"/>
    <property type="match status" value="1"/>
</dbReference>
<gene>
    <name evidence="2" type="ORF">WN72_35200</name>
</gene>
<dbReference type="SMART" id="SM00829">
    <property type="entry name" value="PKS_ER"/>
    <property type="match status" value="1"/>
</dbReference>
<dbReference type="InterPro" id="IPR013154">
    <property type="entry name" value="ADH-like_N"/>
</dbReference>
<dbReference type="Proteomes" id="UP000594015">
    <property type="component" value="Chromosome"/>
</dbReference>
<evidence type="ECO:0000313" key="3">
    <source>
        <dbReference type="Proteomes" id="UP000594015"/>
    </source>
</evidence>
<dbReference type="SUPFAM" id="SSF50129">
    <property type="entry name" value="GroES-like"/>
    <property type="match status" value="1"/>
</dbReference>
<dbReference type="InterPro" id="IPR013149">
    <property type="entry name" value="ADH-like_C"/>
</dbReference>
<proteinExistence type="predicted"/>
<sequence length="339" mass="35382">MKAAVLERRGLDGVTWRDFPDPTPAAGESVLKVAASSVNRVDLYMRDNGGGITHTLPQVMGVEAAGEIVDAAPGSGLKPGMKAVLFSEAFCGRCRYCLAGDQPLCQNVKIMGEHRNGGFADYIAMPSACFFPLPDDADLVAAGALMTGHLTAWRMLFGKRALQPSESVMIVGIGGGVAVACLQLAKLVGARVFVTSSSDAKIARALAMGADGGVNYRSDKVSAAVQQMSGGGVDMVIDSVGEASWGESLRSLRRGGRLVTCGATTGSNPPADLQRVFIRQLEIYGSTGGSIAEFRQLLDVFNRGLVWPVIDSSFRMADAPAALAHLASGAQFGKVSLVA</sequence>
<evidence type="ECO:0000313" key="2">
    <source>
        <dbReference type="EMBL" id="QOZ70975.1"/>
    </source>
</evidence>
<dbReference type="InterPro" id="IPR052711">
    <property type="entry name" value="Zinc_ADH-like"/>
</dbReference>
<reference evidence="2 3" key="1">
    <citation type="submission" date="2018-06" db="EMBL/GenBank/DDBJ databases">
        <title>Comparative genomics of Bradyrhizobium nodulating Arachidis hypogaea.</title>
        <authorList>
            <person name="Li Y."/>
        </authorList>
    </citation>
    <scope>NUCLEOTIDE SEQUENCE [LARGE SCALE GENOMIC DNA]</scope>
    <source>
        <strain evidence="2 3">CCBAU 051107</strain>
    </source>
</reference>
<feature type="domain" description="Enoyl reductase (ER)" evidence="1">
    <location>
        <begin position="9"/>
        <end position="337"/>
    </location>
</feature>
<dbReference type="Pfam" id="PF00107">
    <property type="entry name" value="ADH_zinc_N"/>
    <property type="match status" value="1"/>
</dbReference>
<dbReference type="InterPro" id="IPR036291">
    <property type="entry name" value="NAD(P)-bd_dom_sf"/>
</dbReference>
<organism evidence="2 3">
    <name type="scientific">Bradyrhizobium arachidis</name>
    <dbReference type="NCBI Taxonomy" id="858423"/>
    <lineage>
        <taxon>Bacteria</taxon>
        <taxon>Pseudomonadati</taxon>
        <taxon>Pseudomonadota</taxon>
        <taxon>Alphaproteobacteria</taxon>
        <taxon>Hyphomicrobiales</taxon>
        <taxon>Nitrobacteraceae</taxon>
        <taxon>Bradyrhizobium</taxon>
    </lineage>
</organism>
<dbReference type="AlphaFoldDB" id="A0AAE7TJV6"/>
<dbReference type="InterPro" id="IPR020843">
    <property type="entry name" value="ER"/>
</dbReference>
<evidence type="ECO:0000259" key="1">
    <source>
        <dbReference type="SMART" id="SM00829"/>
    </source>
</evidence>
<dbReference type="RefSeq" id="WP_092216141.1">
    <property type="nucleotide sequence ID" value="NZ_CP030050.1"/>
</dbReference>
<name>A0AAE7TJV6_9BRAD</name>
<dbReference type="Gene3D" id="3.40.50.720">
    <property type="entry name" value="NAD(P)-binding Rossmann-like Domain"/>
    <property type="match status" value="1"/>
</dbReference>
<dbReference type="InterPro" id="IPR011032">
    <property type="entry name" value="GroES-like_sf"/>
</dbReference>
<dbReference type="PANTHER" id="PTHR45033">
    <property type="match status" value="1"/>
</dbReference>
<dbReference type="GO" id="GO:0016491">
    <property type="term" value="F:oxidoreductase activity"/>
    <property type="evidence" value="ECO:0007669"/>
    <property type="project" value="InterPro"/>
</dbReference>
<dbReference type="SUPFAM" id="SSF51735">
    <property type="entry name" value="NAD(P)-binding Rossmann-fold domains"/>
    <property type="match status" value="1"/>
</dbReference>
<dbReference type="EMBL" id="CP030050">
    <property type="protein sequence ID" value="QOZ70975.1"/>
    <property type="molecule type" value="Genomic_DNA"/>
</dbReference>
<protein>
    <submittedName>
        <fullName evidence="2">NADPH:quinone reductase</fullName>
    </submittedName>
</protein>
<dbReference type="KEGG" id="barh:WN72_35200"/>